<gene>
    <name evidence="3" type="ORF">DPMN_110731</name>
</gene>
<dbReference type="EMBL" id="JAIWYP010000004">
    <property type="protein sequence ID" value="KAH3837345.1"/>
    <property type="molecule type" value="Genomic_DNA"/>
</dbReference>
<reference evidence="3" key="2">
    <citation type="submission" date="2020-11" db="EMBL/GenBank/DDBJ databases">
        <authorList>
            <person name="McCartney M.A."/>
            <person name="Auch B."/>
            <person name="Kono T."/>
            <person name="Mallez S."/>
            <person name="Becker A."/>
            <person name="Gohl D.M."/>
            <person name="Silverstein K.A.T."/>
            <person name="Koren S."/>
            <person name="Bechman K.B."/>
            <person name="Herman A."/>
            <person name="Abrahante J.E."/>
            <person name="Garbe J."/>
        </authorList>
    </citation>
    <scope>NUCLEOTIDE SEQUENCE</scope>
    <source>
        <strain evidence="3">Duluth1</strain>
        <tissue evidence="3">Whole animal</tissue>
    </source>
</reference>
<keyword evidence="4" id="KW-1185">Reference proteome</keyword>
<evidence type="ECO:0000313" key="3">
    <source>
        <dbReference type="EMBL" id="KAH3837345.1"/>
    </source>
</evidence>
<evidence type="ECO:0000256" key="2">
    <source>
        <dbReference type="SAM" id="SignalP"/>
    </source>
</evidence>
<dbReference type="Proteomes" id="UP000828390">
    <property type="component" value="Unassembled WGS sequence"/>
</dbReference>
<dbReference type="AlphaFoldDB" id="A0A9D4QP80"/>
<reference evidence="3" key="1">
    <citation type="journal article" date="2019" name="bioRxiv">
        <title>The Genome of the Zebra Mussel, Dreissena polymorpha: A Resource for Invasive Species Research.</title>
        <authorList>
            <person name="McCartney M.A."/>
            <person name="Auch B."/>
            <person name="Kono T."/>
            <person name="Mallez S."/>
            <person name="Zhang Y."/>
            <person name="Obille A."/>
            <person name="Becker A."/>
            <person name="Abrahante J.E."/>
            <person name="Garbe J."/>
            <person name="Badalamenti J.P."/>
            <person name="Herman A."/>
            <person name="Mangelson H."/>
            <person name="Liachko I."/>
            <person name="Sullivan S."/>
            <person name="Sone E.D."/>
            <person name="Koren S."/>
            <person name="Silverstein K.A.T."/>
            <person name="Beckman K.B."/>
            <person name="Gohl D.M."/>
        </authorList>
    </citation>
    <scope>NUCLEOTIDE SEQUENCE</scope>
    <source>
        <strain evidence="3">Duluth1</strain>
        <tissue evidence="3">Whole animal</tissue>
    </source>
</reference>
<evidence type="ECO:0000256" key="1">
    <source>
        <dbReference type="SAM" id="Phobius"/>
    </source>
</evidence>
<feature type="transmembrane region" description="Helical" evidence="1">
    <location>
        <begin position="132"/>
        <end position="156"/>
    </location>
</feature>
<name>A0A9D4QP80_DREPO</name>
<organism evidence="3 4">
    <name type="scientific">Dreissena polymorpha</name>
    <name type="common">Zebra mussel</name>
    <name type="synonym">Mytilus polymorpha</name>
    <dbReference type="NCBI Taxonomy" id="45954"/>
    <lineage>
        <taxon>Eukaryota</taxon>
        <taxon>Metazoa</taxon>
        <taxon>Spiralia</taxon>
        <taxon>Lophotrochozoa</taxon>
        <taxon>Mollusca</taxon>
        <taxon>Bivalvia</taxon>
        <taxon>Autobranchia</taxon>
        <taxon>Heteroconchia</taxon>
        <taxon>Euheterodonta</taxon>
        <taxon>Imparidentia</taxon>
        <taxon>Neoheterodontei</taxon>
        <taxon>Myida</taxon>
        <taxon>Dreissenoidea</taxon>
        <taxon>Dreissenidae</taxon>
        <taxon>Dreissena</taxon>
    </lineage>
</organism>
<comment type="caution">
    <text evidence="3">The sequence shown here is derived from an EMBL/GenBank/DDBJ whole genome shotgun (WGS) entry which is preliminary data.</text>
</comment>
<keyword evidence="1" id="KW-0472">Membrane</keyword>
<keyword evidence="2" id="KW-0732">Signal</keyword>
<feature type="signal peptide" evidence="2">
    <location>
        <begin position="1"/>
        <end position="19"/>
    </location>
</feature>
<proteinExistence type="predicted"/>
<evidence type="ECO:0000313" key="4">
    <source>
        <dbReference type="Proteomes" id="UP000828390"/>
    </source>
</evidence>
<sequence length="266" mass="29093">MASLLGIAVLVALFSTGSLDSLDLDSDGHEATFSDLLNSMLQSDWRSQFPQFPRPPDTEWNHFPHNNGYQPSGNKGGSSAPGAHRVLCASMPWTKGVFILPGLVCEMNCCQRGEHVECCEEKDEKHSGFSKLSIVLLSVFGGLLFVAVVCAAFACYKYKMSQKRKTRPTPNTPISILSTNVSAISYGPNFNHLPRKTQRHVKYEVPEQEAVPEVEAPPTYSQLMRDVASPPPPYSAQGHPDHVMDAPLGTLEINSAPMNTRFTGSS</sequence>
<feature type="chain" id="PRO_5038756938" evidence="2">
    <location>
        <begin position="20"/>
        <end position="266"/>
    </location>
</feature>
<accession>A0A9D4QP80</accession>
<protein>
    <submittedName>
        <fullName evidence="3">Uncharacterized protein</fullName>
    </submittedName>
</protein>
<keyword evidence="1" id="KW-0812">Transmembrane</keyword>
<keyword evidence="1" id="KW-1133">Transmembrane helix</keyword>